<dbReference type="InterPro" id="IPR011333">
    <property type="entry name" value="SKP1/BTB/POZ_sf"/>
</dbReference>
<protein>
    <recommendedName>
        <fullName evidence="1">BTB domain-containing protein</fullName>
    </recommendedName>
</protein>
<dbReference type="OrthoDB" id="194443at2759"/>
<dbReference type="EMBL" id="ML739033">
    <property type="protein sequence ID" value="KAE8357037.1"/>
    <property type="molecule type" value="Genomic_DNA"/>
</dbReference>
<dbReference type="AlphaFoldDB" id="A0A5N6ZH83"/>
<keyword evidence="3" id="KW-1185">Reference proteome</keyword>
<proteinExistence type="predicted"/>
<dbReference type="Gene3D" id="3.30.710.10">
    <property type="entry name" value="Potassium Channel Kv1.1, Chain A"/>
    <property type="match status" value="1"/>
</dbReference>
<dbReference type="SUPFAM" id="SSF54695">
    <property type="entry name" value="POZ domain"/>
    <property type="match status" value="1"/>
</dbReference>
<sequence length="257" mass="29025">MSSAEATKTLLDSSYTDFVKSCVNRPDHPRFITNVSHQSNLPLYHGPVVTINIGAASFEVSKTLLCKRSAYFEAMFNGNFKEGDDQSAEMEEVEGVVSVRSFHLLLQWLYLGRIVFNQEEGPEDRISVALEFTRLADMLGIGNGVESEIARHIKETILNNAPKTYVIFESHIHHITTQHFYAAIRLPEGHLVRLLFARAAIGTYLHTKDFAKDIQELPEFGIDLLKELSICLKTVTFERSSATFLDPFTGKRVTFRP</sequence>
<dbReference type="PANTHER" id="PTHR47843:SF2">
    <property type="entry name" value="BTB DOMAIN-CONTAINING PROTEIN"/>
    <property type="match status" value="1"/>
</dbReference>
<accession>A0A5N6ZH83</accession>
<dbReference type="CDD" id="cd18186">
    <property type="entry name" value="BTB_POZ_ZBTB_KLHL-like"/>
    <property type="match status" value="1"/>
</dbReference>
<organism evidence="2 3">
    <name type="scientific">Aspergillus coremiiformis</name>
    <dbReference type="NCBI Taxonomy" id="138285"/>
    <lineage>
        <taxon>Eukaryota</taxon>
        <taxon>Fungi</taxon>
        <taxon>Dikarya</taxon>
        <taxon>Ascomycota</taxon>
        <taxon>Pezizomycotina</taxon>
        <taxon>Eurotiomycetes</taxon>
        <taxon>Eurotiomycetidae</taxon>
        <taxon>Eurotiales</taxon>
        <taxon>Aspergillaceae</taxon>
        <taxon>Aspergillus</taxon>
        <taxon>Aspergillus subgen. Circumdati</taxon>
    </lineage>
</organism>
<dbReference type="Pfam" id="PF00651">
    <property type="entry name" value="BTB"/>
    <property type="match status" value="1"/>
</dbReference>
<dbReference type="Proteomes" id="UP000327118">
    <property type="component" value="Unassembled WGS sequence"/>
</dbReference>
<evidence type="ECO:0000259" key="1">
    <source>
        <dbReference type="PROSITE" id="PS50097"/>
    </source>
</evidence>
<reference evidence="3" key="1">
    <citation type="submission" date="2019-04" db="EMBL/GenBank/DDBJ databases">
        <title>Friends and foes A comparative genomics studyof 23 Aspergillus species from section Flavi.</title>
        <authorList>
            <consortium name="DOE Joint Genome Institute"/>
            <person name="Kjaerbolling I."/>
            <person name="Vesth T."/>
            <person name="Frisvad J.C."/>
            <person name="Nybo J.L."/>
            <person name="Theobald S."/>
            <person name="Kildgaard S."/>
            <person name="Isbrandt T."/>
            <person name="Kuo A."/>
            <person name="Sato A."/>
            <person name="Lyhne E.K."/>
            <person name="Kogle M.E."/>
            <person name="Wiebenga A."/>
            <person name="Kun R.S."/>
            <person name="Lubbers R.J."/>
            <person name="Makela M.R."/>
            <person name="Barry K."/>
            <person name="Chovatia M."/>
            <person name="Clum A."/>
            <person name="Daum C."/>
            <person name="Haridas S."/>
            <person name="He G."/>
            <person name="LaButti K."/>
            <person name="Lipzen A."/>
            <person name="Mondo S."/>
            <person name="Riley R."/>
            <person name="Salamov A."/>
            <person name="Simmons B.A."/>
            <person name="Magnuson J.K."/>
            <person name="Henrissat B."/>
            <person name="Mortensen U.H."/>
            <person name="Larsen T.O."/>
            <person name="Devries R.P."/>
            <person name="Grigoriev I.V."/>
            <person name="Machida M."/>
            <person name="Baker S.E."/>
            <person name="Andersen M.R."/>
        </authorList>
    </citation>
    <scope>NUCLEOTIDE SEQUENCE [LARGE SCALE GENOMIC DNA]</scope>
    <source>
        <strain evidence="3">CBS 553.77</strain>
    </source>
</reference>
<dbReference type="InterPro" id="IPR000210">
    <property type="entry name" value="BTB/POZ_dom"/>
</dbReference>
<dbReference type="PANTHER" id="PTHR47843">
    <property type="entry name" value="BTB DOMAIN-CONTAINING PROTEIN-RELATED"/>
    <property type="match status" value="1"/>
</dbReference>
<dbReference type="PROSITE" id="PS50097">
    <property type="entry name" value="BTB"/>
    <property type="match status" value="1"/>
</dbReference>
<gene>
    <name evidence="2" type="ORF">BDV28DRAFT_144700</name>
</gene>
<evidence type="ECO:0000313" key="2">
    <source>
        <dbReference type="EMBL" id="KAE8357037.1"/>
    </source>
</evidence>
<name>A0A5N6ZH83_9EURO</name>
<dbReference type="SMART" id="SM00225">
    <property type="entry name" value="BTB"/>
    <property type="match status" value="1"/>
</dbReference>
<evidence type="ECO:0000313" key="3">
    <source>
        <dbReference type="Proteomes" id="UP000327118"/>
    </source>
</evidence>
<feature type="domain" description="BTB" evidence="1">
    <location>
        <begin position="47"/>
        <end position="118"/>
    </location>
</feature>